<protein>
    <recommendedName>
        <fullName evidence="4">Cytochrome b561 domain-containing protein</fullName>
    </recommendedName>
</protein>
<keyword evidence="1" id="KW-0812">Transmembrane</keyword>
<reference evidence="2 3" key="1">
    <citation type="submission" date="2019-09" db="EMBL/GenBank/DDBJ databases">
        <title>Nocardioides panacisoli sp. nov., isolated from the soil of a ginseng field.</title>
        <authorList>
            <person name="Cho C."/>
        </authorList>
    </citation>
    <scope>NUCLEOTIDE SEQUENCE [LARGE SCALE GENOMIC DNA]</scope>
    <source>
        <strain evidence="2 3">BN130099</strain>
    </source>
</reference>
<feature type="transmembrane region" description="Helical" evidence="1">
    <location>
        <begin position="100"/>
        <end position="117"/>
    </location>
</feature>
<keyword evidence="1" id="KW-0472">Membrane</keyword>
<reference evidence="2 3" key="2">
    <citation type="submission" date="2019-09" db="EMBL/GenBank/DDBJ databases">
        <authorList>
            <person name="Jin C."/>
        </authorList>
    </citation>
    <scope>NUCLEOTIDE SEQUENCE [LARGE SCALE GENOMIC DNA]</scope>
    <source>
        <strain evidence="2 3">BN130099</strain>
    </source>
</reference>
<keyword evidence="1" id="KW-1133">Transmembrane helix</keyword>
<feature type="transmembrane region" description="Helical" evidence="1">
    <location>
        <begin position="161"/>
        <end position="187"/>
    </location>
</feature>
<dbReference type="AlphaFoldDB" id="A0A5B1L8H8"/>
<dbReference type="Pfam" id="PF20139">
    <property type="entry name" value="DUF6529"/>
    <property type="match status" value="1"/>
</dbReference>
<dbReference type="EMBL" id="VUJV01000006">
    <property type="protein sequence ID" value="KAA1416885.1"/>
    <property type="molecule type" value="Genomic_DNA"/>
</dbReference>
<dbReference type="Proteomes" id="UP000325003">
    <property type="component" value="Unassembled WGS sequence"/>
</dbReference>
<dbReference type="RefSeq" id="WP_149729555.1">
    <property type="nucleotide sequence ID" value="NZ_VUJV01000006.1"/>
</dbReference>
<comment type="caution">
    <text evidence="2">The sequence shown here is derived from an EMBL/GenBank/DDBJ whole genome shotgun (WGS) entry which is preliminary data.</text>
</comment>
<feature type="transmembrane region" description="Helical" evidence="1">
    <location>
        <begin position="129"/>
        <end position="149"/>
    </location>
</feature>
<organism evidence="2 3">
    <name type="scientific">Nocardioides humilatus</name>
    <dbReference type="NCBI Taxonomy" id="2607660"/>
    <lineage>
        <taxon>Bacteria</taxon>
        <taxon>Bacillati</taxon>
        <taxon>Actinomycetota</taxon>
        <taxon>Actinomycetes</taxon>
        <taxon>Propionibacteriales</taxon>
        <taxon>Nocardioidaceae</taxon>
        <taxon>Nocardioides</taxon>
    </lineage>
</organism>
<gene>
    <name evidence="2" type="ORF">F0U44_17005</name>
</gene>
<evidence type="ECO:0000256" key="1">
    <source>
        <dbReference type="SAM" id="Phobius"/>
    </source>
</evidence>
<sequence>MADTAAPPTAPKSMAVPLTAFAVGGVVALLLGIFSKVHDPTLDGTTTLGYSNVLAMKTVVAVVIGVLAVGQVIGALWIYGKLPIKAPSWLGKAHRAGGTLVLLLSVFVGYHCLWSVGWETGVTDTGYHVPARTIVHEILGCIVFGAIVVKIVAVRSKRAPGWFLPLAGGLLFTLLIAAVLTSAAYYIGDNGWPSRA</sequence>
<feature type="transmembrane region" description="Helical" evidence="1">
    <location>
        <begin position="54"/>
        <end position="79"/>
    </location>
</feature>
<evidence type="ECO:0000313" key="3">
    <source>
        <dbReference type="Proteomes" id="UP000325003"/>
    </source>
</evidence>
<proteinExistence type="predicted"/>
<keyword evidence="3" id="KW-1185">Reference proteome</keyword>
<name>A0A5B1L8H8_9ACTN</name>
<evidence type="ECO:0000313" key="2">
    <source>
        <dbReference type="EMBL" id="KAA1416885.1"/>
    </source>
</evidence>
<accession>A0A5B1L8H8</accession>
<feature type="transmembrane region" description="Helical" evidence="1">
    <location>
        <begin position="15"/>
        <end position="34"/>
    </location>
</feature>
<evidence type="ECO:0008006" key="4">
    <source>
        <dbReference type="Google" id="ProtNLM"/>
    </source>
</evidence>
<dbReference type="InterPro" id="IPR045382">
    <property type="entry name" value="DUF6529"/>
</dbReference>